<sequence length="71" mass="8125">MGGGSLYRVTVQDFELDDDFKSLNGVALQAPQARVVEVAIRTVGFDQQRCLRIIKHHLAQHEIAKRRRIPR</sequence>
<reference evidence="1 2" key="1">
    <citation type="submission" date="2018-08" db="EMBL/GenBank/DDBJ databases">
        <title>Sequencing the genomes of 1000 actinobacteria strains.</title>
        <authorList>
            <person name="Klenk H.-P."/>
        </authorList>
    </citation>
    <scope>NUCLEOTIDE SEQUENCE [LARGE SCALE GENOMIC DNA]</scope>
    <source>
        <strain evidence="1 2">DSM 22967</strain>
    </source>
</reference>
<comment type="caution">
    <text evidence="1">The sequence shown here is derived from an EMBL/GenBank/DDBJ whole genome shotgun (WGS) entry which is preliminary data.</text>
</comment>
<proteinExistence type="predicted"/>
<dbReference type="Proteomes" id="UP000256253">
    <property type="component" value="Unassembled WGS sequence"/>
</dbReference>
<protein>
    <submittedName>
        <fullName evidence="1">Uncharacterized protein</fullName>
    </submittedName>
</protein>
<evidence type="ECO:0000313" key="1">
    <source>
        <dbReference type="EMBL" id="REF29374.1"/>
    </source>
</evidence>
<gene>
    <name evidence="1" type="ORF">DFJ65_0314</name>
</gene>
<name>A0A3D9UTR2_9MICO</name>
<evidence type="ECO:0000313" key="2">
    <source>
        <dbReference type="Proteomes" id="UP000256253"/>
    </source>
</evidence>
<dbReference type="AlphaFoldDB" id="A0A3D9UTR2"/>
<dbReference type="EMBL" id="QTUA01000001">
    <property type="protein sequence ID" value="REF29374.1"/>
    <property type="molecule type" value="Genomic_DNA"/>
</dbReference>
<organism evidence="1 2">
    <name type="scientific">Calidifontibacter indicus</name>
    <dbReference type="NCBI Taxonomy" id="419650"/>
    <lineage>
        <taxon>Bacteria</taxon>
        <taxon>Bacillati</taxon>
        <taxon>Actinomycetota</taxon>
        <taxon>Actinomycetes</taxon>
        <taxon>Micrococcales</taxon>
        <taxon>Dermacoccaceae</taxon>
        <taxon>Calidifontibacter</taxon>
    </lineage>
</organism>
<keyword evidence="2" id="KW-1185">Reference proteome</keyword>
<accession>A0A3D9UTR2</accession>